<dbReference type="PANTHER" id="PTHR40625">
    <property type="entry name" value="GTP-BINDING PROTEIN ESDC-RELATED"/>
    <property type="match status" value="1"/>
</dbReference>
<feature type="region of interest" description="Disordered" evidence="1">
    <location>
        <begin position="182"/>
        <end position="234"/>
    </location>
</feature>
<dbReference type="Proteomes" id="UP001310594">
    <property type="component" value="Unassembled WGS sequence"/>
</dbReference>
<name>A0AAN7VYQ3_9PEZI</name>
<accession>A0AAN7VYQ3</accession>
<reference evidence="2" key="1">
    <citation type="submission" date="2023-08" db="EMBL/GenBank/DDBJ databases">
        <title>Black Yeasts Isolated from many extreme environments.</title>
        <authorList>
            <person name="Coleine C."/>
            <person name="Stajich J.E."/>
            <person name="Selbmann L."/>
        </authorList>
    </citation>
    <scope>NUCLEOTIDE SEQUENCE</scope>
    <source>
        <strain evidence="2">CCFEE 5810</strain>
    </source>
</reference>
<comment type="caution">
    <text evidence="2">The sequence shown here is derived from an EMBL/GenBank/DDBJ whole genome shotgun (WGS) entry which is preliminary data.</text>
</comment>
<dbReference type="PANTHER" id="PTHR40625:SF1">
    <property type="entry name" value="AMP-ACTIVATED PROTEIN KINASE GLYCOGEN-BINDING DOMAIN-CONTAINING PROTEIN"/>
    <property type="match status" value="1"/>
</dbReference>
<dbReference type="AlphaFoldDB" id="A0AAN7VYQ3"/>
<dbReference type="EMBL" id="JAVRQU010000001">
    <property type="protein sequence ID" value="KAK5708249.1"/>
    <property type="molecule type" value="Genomic_DNA"/>
</dbReference>
<sequence>MDPETLVTFWFKAPEHVHRVELLGSWDNFTVPYQMHFDRRTARHTGCFHFDNIVFDGDKPDWSKPRSGGLKQGGVYWYYFRLDFDIETYDDDKPYTAGCPLMPGQVMNMLEVPTEIVLPPSRSRSLCYDSIAATSAAMASTGYSTLEPSDRYAALEPPPISRVHVRCLSDMALNGRLEGRVITPSNLPALPPPPSRDDEYEVEPLEMRPSKRRRSGDQARLTNHQQEDLSAGQGNDLAAVADAYATVSPTGDSQHDKSLLELSSIVADGKCDSLRPDLDAFDFGTSDDATTGNKKTQEKGMIENEVDDDSIYGPASVRNVQMYGSPTSKACDLDHEWRPRLYSLPSESLLEWPINTATTSPPTLAFGSNRELQDARDIASPSLLDERNDTRAHAQMSPGHASPEHPAQPNIDTEPFHISDELWSPTFSAATVSSNGLNTPFRLSGGYTHVPTASTHDAQTIDDLTQRLQSLNSGGSLSAQNSPTHVVPEQRSVDATFTAYSLPQPAIESVSSLDKFSTPRNASVMSHDYSLSPLGVQARESTIAEDIFSELGYLGASIE</sequence>
<gene>
    <name evidence="2" type="ORF">LTR97_000789</name>
</gene>
<organism evidence="2 3">
    <name type="scientific">Elasticomyces elasticus</name>
    <dbReference type="NCBI Taxonomy" id="574655"/>
    <lineage>
        <taxon>Eukaryota</taxon>
        <taxon>Fungi</taxon>
        <taxon>Dikarya</taxon>
        <taxon>Ascomycota</taxon>
        <taxon>Pezizomycotina</taxon>
        <taxon>Dothideomycetes</taxon>
        <taxon>Dothideomycetidae</taxon>
        <taxon>Mycosphaerellales</taxon>
        <taxon>Teratosphaeriaceae</taxon>
        <taxon>Elasticomyces</taxon>
    </lineage>
</organism>
<protein>
    <submittedName>
        <fullName evidence="2">Uncharacterized protein</fullName>
    </submittedName>
</protein>
<evidence type="ECO:0000256" key="1">
    <source>
        <dbReference type="SAM" id="MobiDB-lite"/>
    </source>
</evidence>
<evidence type="ECO:0000313" key="3">
    <source>
        <dbReference type="Proteomes" id="UP001310594"/>
    </source>
</evidence>
<proteinExistence type="predicted"/>
<evidence type="ECO:0000313" key="2">
    <source>
        <dbReference type="EMBL" id="KAK5708249.1"/>
    </source>
</evidence>